<accession>A0AAP0G3J9</accession>
<dbReference type="EMBL" id="JBBWWQ010000011">
    <property type="protein sequence ID" value="KAK8935598.1"/>
    <property type="molecule type" value="Genomic_DNA"/>
</dbReference>
<dbReference type="Proteomes" id="UP001418222">
    <property type="component" value="Unassembled WGS sequence"/>
</dbReference>
<name>A0AAP0G3J9_9ASPA</name>
<proteinExistence type="predicted"/>
<organism evidence="1 2">
    <name type="scientific">Platanthera zijinensis</name>
    <dbReference type="NCBI Taxonomy" id="2320716"/>
    <lineage>
        <taxon>Eukaryota</taxon>
        <taxon>Viridiplantae</taxon>
        <taxon>Streptophyta</taxon>
        <taxon>Embryophyta</taxon>
        <taxon>Tracheophyta</taxon>
        <taxon>Spermatophyta</taxon>
        <taxon>Magnoliopsida</taxon>
        <taxon>Liliopsida</taxon>
        <taxon>Asparagales</taxon>
        <taxon>Orchidaceae</taxon>
        <taxon>Orchidoideae</taxon>
        <taxon>Orchideae</taxon>
        <taxon>Orchidinae</taxon>
        <taxon>Platanthera</taxon>
    </lineage>
</organism>
<evidence type="ECO:0000313" key="2">
    <source>
        <dbReference type="Proteomes" id="UP001418222"/>
    </source>
</evidence>
<keyword evidence="2" id="KW-1185">Reference proteome</keyword>
<gene>
    <name evidence="1" type="ORF">KSP39_PZI013653</name>
</gene>
<evidence type="ECO:0000313" key="1">
    <source>
        <dbReference type="EMBL" id="KAK8935598.1"/>
    </source>
</evidence>
<reference evidence="1 2" key="1">
    <citation type="journal article" date="2022" name="Nat. Plants">
        <title>Genomes of leafy and leafless Platanthera orchids illuminate the evolution of mycoheterotrophy.</title>
        <authorList>
            <person name="Li M.H."/>
            <person name="Liu K.W."/>
            <person name="Li Z."/>
            <person name="Lu H.C."/>
            <person name="Ye Q.L."/>
            <person name="Zhang D."/>
            <person name="Wang J.Y."/>
            <person name="Li Y.F."/>
            <person name="Zhong Z.M."/>
            <person name="Liu X."/>
            <person name="Yu X."/>
            <person name="Liu D.K."/>
            <person name="Tu X.D."/>
            <person name="Liu B."/>
            <person name="Hao Y."/>
            <person name="Liao X.Y."/>
            <person name="Jiang Y.T."/>
            <person name="Sun W.H."/>
            <person name="Chen J."/>
            <person name="Chen Y.Q."/>
            <person name="Ai Y."/>
            <person name="Zhai J.W."/>
            <person name="Wu S.S."/>
            <person name="Zhou Z."/>
            <person name="Hsiao Y.Y."/>
            <person name="Wu W.L."/>
            <person name="Chen Y.Y."/>
            <person name="Lin Y.F."/>
            <person name="Hsu J.L."/>
            <person name="Li C.Y."/>
            <person name="Wang Z.W."/>
            <person name="Zhao X."/>
            <person name="Zhong W.Y."/>
            <person name="Ma X.K."/>
            <person name="Ma L."/>
            <person name="Huang J."/>
            <person name="Chen G.Z."/>
            <person name="Huang M.Z."/>
            <person name="Huang L."/>
            <person name="Peng D.H."/>
            <person name="Luo Y.B."/>
            <person name="Zou S.Q."/>
            <person name="Chen S.P."/>
            <person name="Lan S."/>
            <person name="Tsai W.C."/>
            <person name="Van de Peer Y."/>
            <person name="Liu Z.J."/>
        </authorList>
    </citation>
    <scope>NUCLEOTIDE SEQUENCE [LARGE SCALE GENOMIC DNA]</scope>
    <source>
        <strain evidence="1">Lor287</strain>
    </source>
</reference>
<comment type="caution">
    <text evidence="1">The sequence shown here is derived from an EMBL/GenBank/DDBJ whole genome shotgun (WGS) entry which is preliminary data.</text>
</comment>
<protein>
    <submittedName>
        <fullName evidence="1">Uncharacterized protein</fullName>
    </submittedName>
</protein>
<dbReference type="AlphaFoldDB" id="A0AAP0G3J9"/>
<sequence length="301" mass="33051">MVIHAVRQFYSSAKCGWMVPMVLPVGFGLLYRGFPMIWDSTSAGNRDLPTGSYLLRGEHCFVKPHRSEVIPPIETVVDDGRTIAVGVASHCHSSSHLSREFGREALGTRCQQLDTRLYPPPPPENFSINSPPGILEMTLFEEAEVPPSGYSPSPCLPSTSPNLLVAEGKLLLSFRVHGMLDMRGVTPFRYPPVELSRLANGLGASGDYSVLVNRGDRPLPLQLGGERVRLRLLAGNRLRRGNDLDAEMRGIAIKLRCWRRSALACRGRLPPSASSGTWASPSWWSTGGALVARWWLVVAGR</sequence>